<sequence>MNPIHDTGRRAARARAIVDSYTQDERAVYVDAAEYQDRGEAYTAVVVSASNGATRAAASTRVRNSHQAEEVAIALAVADPGCDTVISDSRTAVLSFAKGRMFGAAARILRAATTTGRDRDGAVVIKWIPAHMCSEVSVNGNPNHNETANVAARGLTDRAATNGTVSRGGEWFSTKDRMTTYNEIVKWYRLGRRVVPPPHSELKREEAVIFRQLQTGSLLTPVLAEHIYPGLYADDTCGLCKKARATASRLLWDCELNPREASEKTTIPPQFKDAARSSELEVQRRAVRLITTALDRQRARDDGGGEGARGGPMGSPSRPRIEKGRARGRGLERSSVPIQEAMLFLARQQSSKPVHRLELNLVGAPLGALSPLLFHDDYPAAVKYAGFGYALTDSVLRKLKTSYELRIRLLGPEGEFHDEEGTQLPLSWWSPASWAAFRRLTRCLGAPDSEPLWRAALGARLLWQSFEGALARSTTPADAAKPDGRRGARNRTLRDLPDLHTQLF</sequence>
<dbReference type="EMBL" id="JABSTQ010010589">
    <property type="protein sequence ID" value="KAG0419681.1"/>
    <property type="molecule type" value="Genomic_DNA"/>
</dbReference>
<dbReference type="Proteomes" id="UP000805193">
    <property type="component" value="Unassembled WGS sequence"/>
</dbReference>
<reference evidence="1 2" key="1">
    <citation type="journal article" date="2020" name="Cell">
        <title>Large-Scale Comparative Analyses of Tick Genomes Elucidate Their Genetic Diversity and Vector Capacities.</title>
        <authorList>
            <consortium name="Tick Genome and Microbiome Consortium (TIGMIC)"/>
            <person name="Jia N."/>
            <person name="Wang J."/>
            <person name="Shi W."/>
            <person name="Du L."/>
            <person name="Sun Y."/>
            <person name="Zhan W."/>
            <person name="Jiang J.F."/>
            <person name="Wang Q."/>
            <person name="Zhang B."/>
            <person name="Ji P."/>
            <person name="Bell-Sakyi L."/>
            <person name="Cui X.M."/>
            <person name="Yuan T.T."/>
            <person name="Jiang B.G."/>
            <person name="Yang W.F."/>
            <person name="Lam T.T."/>
            <person name="Chang Q.C."/>
            <person name="Ding S.J."/>
            <person name="Wang X.J."/>
            <person name="Zhu J.G."/>
            <person name="Ruan X.D."/>
            <person name="Zhao L."/>
            <person name="Wei J.T."/>
            <person name="Ye R.Z."/>
            <person name="Que T.C."/>
            <person name="Du C.H."/>
            <person name="Zhou Y.H."/>
            <person name="Cheng J.X."/>
            <person name="Dai P.F."/>
            <person name="Guo W.B."/>
            <person name="Han X.H."/>
            <person name="Huang E.J."/>
            <person name="Li L.F."/>
            <person name="Wei W."/>
            <person name="Gao Y.C."/>
            <person name="Liu J.Z."/>
            <person name="Shao H.Z."/>
            <person name="Wang X."/>
            <person name="Wang C.C."/>
            <person name="Yang T.C."/>
            <person name="Huo Q.B."/>
            <person name="Li W."/>
            <person name="Chen H.Y."/>
            <person name="Chen S.E."/>
            <person name="Zhou L.G."/>
            <person name="Ni X.B."/>
            <person name="Tian J.H."/>
            <person name="Sheng Y."/>
            <person name="Liu T."/>
            <person name="Pan Y.S."/>
            <person name="Xia L.Y."/>
            <person name="Li J."/>
            <person name="Zhao F."/>
            <person name="Cao W.C."/>
        </authorList>
    </citation>
    <scope>NUCLEOTIDE SEQUENCE [LARGE SCALE GENOMIC DNA]</scope>
    <source>
        <strain evidence="1">Iper-2018</strain>
    </source>
</reference>
<name>A0AC60PHN0_IXOPE</name>
<organism evidence="1 2">
    <name type="scientific">Ixodes persulcatus</name>
    <name type="common">Taiga tick</name>
    <dbReference type="NCBI Taxonomy" id="34615"/>
    <lineage>
        <taxon>Eukaryota</taxon>
        <taxon>Metazoa</taxon>
        <taxon>Ecdysozoa</taxon>
        <taxon>Arthropoda</taxon>
        <taxon>Chelicerata</taxon>
        <taxon>Arachnida</taxon>
        <taxon>Acari</taxon>
        <taxon>Parasitiformes</taxon>
        <taxon>Ixodida</taxon>
        <taxon>Ixodoidea</taxon>
        <taxon>Ixodidae</taxon>
        <taxon>Ixodinae</taxon>
        <taxon>Ixodes</taxon>
    </lineage>
</organism>
<accession>A0AC60PHN0</accession>
<keyword evidence="2" id="KW-1185">Reference proteome</keyword>
<comment type="caution">
    <text evidence="1">The sequence shown here is derived from an EMBL/GenBank/DDBJ whole genome shotgun (WGS) entry which is preliminary data.</text>
</comment>
<gene>
    <name evidence="1" type="ORF">HPB47_003941</name>
</gene>
<evidence type="ECO:0000313" key="2">
    <source>
        <dbReference type="Proteomes" id="UP000805193"/>
    </source>
</evidence>
<evidence type="ECO:0000313" key="1">
    <source>
        <dbReference type="EMBL" id="KAG0419681.1"/>
    </source>
</evidence>
<proteinExistence type="predicted"/>
<protein>
    <submittedName>
        <fullName evidence="1">Uncharacterized protein</fullName>
    </submittedName>
</protein>